<gene>
    <name evidence="1" type="ORF">A2717_00930</name>
</gene>
<name>A0A1F5N8Q7_9BACT</name>
<organism evidence="1 2">
    <name type="scientific">Candidatus Doudnabacteria bacterium RIFCSPHIGHO2_01_FULL_41_86</name>
    <dbReference type="NCBI Taxonomy" id="1817821"/>
    <lineage>
        <taxon>Bacteria</taxon>
        <taxon>Candidatus Doudnaibacteriota</taxon>
    </lineage>
</organism>
<accession>A0A1F5N8Q7</accession>
<reference evidence="1 2" key="1">
    <citation type="journal article" date="2016" name="Nat. Commun.">
        <title>Thousands of microbial genomes shed light on interconnected biogeochemical processes in an aquifer system.</title>
        <authorList>
            <person name="Anantharaman K."/>
            <person name="Brown C.T."/>
            <person name="Hug L.A."/>
            <person name="Sharon I."/>
            <person name="Castelle C.J."/>
            <person name="Probst A.J."/>
            <person name="Thomas B.C."/>
            <person name="Singh A."/>
            <person name="Wilkins M.J."/>
            <person name="Karaoz U."/>
            <person name="Brodie E.L."/>
            <person name="Williams K.H."/>
            <person name="Hubbard S.S."/>
            <person name="Banfield J.F."/>
        </authorList>
    </citation>
    <scope>NUCLEOTIDE SEQUENCE [LARGE SCALE GENOMIC DNA]</scope>
</reference>
<dbReference type="AlphaFoldDB" id="A0A1F5N8Q7"/>
<dbReference type="EMBL" id="MFEH01000002">
    <property type="protein sequence ID" value="OGE74081.1"/>
    <property type="molecule type" value="Genomic_DNA"/>
</dbReference>
<dbReference type="STRING" id="1817821.A2717_00930"/>
<sequence length="96" mass="10953">MKPVSCNSRKIRDAEAFHRKLDLERTARENSTLFSEEVQAVLDQTYSVREAAGLLNISMVEAVKHATHLVGHQFRISKDKVQRLKEEMSKQKESAA</sequence>
<dbReference type="Proteomes" id="UP000177610">
    <property type="component" value="Unassembled WGS sequence"/>
</dbReference>
<evidence type="ECO:0000313" key="2">
    <source>
        <dbReference type="Proteomes" id="UP000177610"/>
    </source>
</evidence>
<protein>
    <submittedName>
        <fullName evidence="1">Uncharacterized protein</fullName>
    </submittedName>
</protein>
<comment type="caution">
    <text evidence="1">The sequence shown here is derived from an EMBL/GenBank/DDBJ whole genome shotgun (WGS) entry which is preliminary data.</text>
</comment>
<evidence type="ECO:0000313" key="1">
    <source>
        <dbReference type="EMBL" id="OGE74081.1"/>
    </source>
</evidence>
<proteinExistence type="predicted"/>